<dbReference type="Proteomes" id="UP000001819">
    <property type="component" value="Chromosome 2"/>
</dbReference>
<organism evidence="1 2">
    <name type="scientific">Drosophila pseudoobscura pseudoobscura</name>
    <name type="common">Fruit fly</name>
    <dbReference type="NCBI Taxonomy" id="46245"/>
    <lineage>
        <taxon>Eukaryota</taxon>
        <taxon>Metazoa</taxon>
        <taxon>Ecdysozoa</taxon>
        <taxon>Arthropoda</taxon>
        <taxon>Hexapoda</taxon>
        <taxon>Insecta</taxon>
        <taxon>Pterygota</taxon>
        <taxon>Neoptera</taxon>
        <taxon>Endopterygota</taxon>
        <taxon>Diptera</taxon>
        <taxon>Brachycera</taxon>
        <taxon>Muscomorpha</taxon>
        <taxon>Ephydroidea</taxon>
        <taxon>Drosophilidae</taxon>
        <taxon>Drosophila</taxon>
        <taxon>Sophophora</taxon>
    </lineage>
</organism>
<dbReference type="InParanoid" id="A0A6I8VNX3"/>
<gene>
    <name evidence="2" type="primary">LOC117183327</name>
</gene>
<evidence type="ECO:0000313" key="1">
    <source>
        <dbReference type="Proteomes" id="UP000001819"/>
    </source>
</evidence>
<name>A0A6I8VNX3_DROPS</name>
<evidence type="ECO:0000313" key="2">
    <source>
        <dbReference type="RefSeq" id="XP_033232760.1"/>
    </source>
</evidence>
<proteinExistence type="predicted"/>
<dbReference type="RefSeq" id="XP_033232760.1">
    <property type="nucleotide sequence ID" value="XM_033376869.1"/>
</dbReference>
<keyword evidence="1" id="KW-1185">Reference proteome</keyword>
<dbReference type="KEGG" id="dpo:117183327"/>
<dbReference type="AlphaFoldDB" id="A0A6I8VNX3"/>
<reference evidence="1" key="1">
    <citation type="submission" date="2024-06" db="UniProtKB">
        <authorList>
            <consortium name="RefSeq"/>
        </authorList>
    </citation>
    <scope>NUCLEOTIDE SEQUENCE [LARGE SCALE GENOMIC DNA]</scope>
    <source>
        <strain evidence="1">MV2-25</strain>
    </source>
</reference>
<accession>A0A6I8VNX3</accession>
<protein>
    <submittedName>
        <fullName evidence="2">Uncharacterized protein</fullName>
    </submittedName>
</protein>
<sequence length="118" mass="13091">MREIKVQISMESREIRNGIKPACQSTNVSLPPPRTPTTLKPGCQPCGQAFIYFSSECNRNNEKGKYNKNTTYSRIDSTPLYRSCRCVRVGGLGAELVQVHADAAAAQSLLALSTQWQR</sequence>
<reference evidence="2" key="2">
    <citation type="submission" date="2025-08" db="UniProtKB">
        <authorList>
            <consortium name="RefSeq"/>
        </authorList>
    </citation>
    <scope>IDENTIFICATION</scope>
    <source>
        <strain evidence="2">MV-25-SWS-2005</strain>
        <tissue evidence="2">Whole body</tissue>
    </source>
</reference>